<sequence length="65" mass="6909">MLHEFRLGSSDTETFRRISEAWGGGTAEGTAVLDLNEFKAGNGDLTHNKEAAAHKQLTVGCSGCN</sequence>
<dbReference type="Proteomes" id="UP001196413">
    <property type="component" value="Unassembled WGS sequence"/>
</dbReference>
<keyword evidence="2" id="KW-1185">Reference proteome</keyword>
<evidence type="ECO:0000313" key="2">
    <source>
        <dbReference type="Proteomes" id="UP001196413"/>
    </source>
</evidence>
<reference evidence="1" key="1">
    <citation type="submission" date="2021-06" db="EMBL/GenBank/DDBJ databases">
        <title>Parelaphostrongylus tenuis whole genome reference sequence.</title>
        <authorList>
            <person name="Garwood T.J."/>
            <person name="Larsen P.A."/>
            <person name="Fountain-Jones N.M."/>
            <person name="Garbe J.R."/>
            <person name="Macchietto M.G."/>
            <person name="Kania S.A."/>
            <person name="Gerhold R.W."/>
            <person name="Richards J.E."/>
            <person name="Wolf T.M."/>
        </authorList>
    </citation>
    <scope>NUCLEOTIDE SEQUENCE</scope>
    <source>
        <strain evidence="1">MNPRO001-30</strain>
        <tissue evidence="1">Meninges</tissue>
    </source>
</reference>
<dbReference type="EMBL" id="JAHQIW010006301">
    <property type="protein sequence ID" value="KAJ1368779.1"/>
    <property type="molecule type" value="Genomic_DNA"/>
</dbReference>
<organism evidence="1 2">
    <name type="scientific">Parelaphostrongylus tenuis</name>
    <name type="common">Meningeal worm</name>
    <dbReference type="NCBI Taxonomy" id="148309"/>
    <lineage>
        <taxon>Eukaryota</taxon>
        <taxon>Metazoa</taxon>
        <taxon>Ecdysozoa</taxon>
        <taxon>Nematoda</taxon>
        <taxon>Chromadorea</taxon>
        <taxon>Rhabditida</taxon>
        <taxon>Rhabditina</taxon>
        <taxon>Rhabditomorpha</taxon>
        <taxon>Strongyloidea</taxon>
        <taxon>Metastrongylidae</taxon>
        <taxon>Parelaphostrongylus</taxon>
    </lineage>
</organism>
<evidence type="ECO:0000313" key="1">
    <source>
        <dbReference type="EMBL" id="KAJ1368779.1"/>
    </source>
</evidence>
<name>A0AAD5WFW2_PARTN</name>
<protein>
    <submittedName>
        <fullName evidence="1">Uncharacterized protein</fullName>
    </submittedName>
</protein>
<dbReference type="AlphaFoldDB" id="A0AAD5WFW2"/>
<proteinExistence type="predicted"/>
<accession>A0AAD5WFW2</accession>
<comment type="caution">
    <text evidence="1">The sequence shown here is derived from an EMBL/GenBank/DDBJ whole genome shotgun (WGS) entry which is preliminary data.</text>
</comment>
<gene>
    <name evidence="1" type="ORF">KIN20_030055</name>
</gene>